<gene>
    <name evidence="2" type="ORF">DLM46_30220</name>
</gene>
<dbReference type="Pfam" id="PF09723">
    <property type="entry name" value="Zn_ribbon_8"/>
    <property type="match status" value="1"/>
</dbReference>
<dbReference type="AlphaFoldDB" id="A0A370N0I3"/>
<dbReference type="RefSeq" id="WP_115106827.1">
    <property type="nucleotide sequence ID" value="NZ_QHKS01000026.1"/>
</dbReference>
<name>A0A370N0I3_9BURK</name>
<dbReference type="SMART" id="SM00834">
    <property type="entry name" value="CxxC_CXXC_SSSS"/>
    <property type="match status" value="1"/>
</dbReference>
<evidence type="ECO:0000313" key="2">
    <source>
        <dbReference type="EMBL" id="RDJ99064.1"/>
    </source>
</evidence>
<evidence type="ECO:0000313" key="3">
    <source>
        <dbReference type="Proteomes" id="UP000254875"/>
    </source>
</evidence>
<accession>A0A370N0I3</accession>
<dbReference type="EMBL" id="QHKS01000026">
    <property type="protein sequence ID" value="RDJ99064.1"/>
    <property type="molecule type" value="Genomic_DNA"/>
</dbReference>
<dbReference type="OrthoDB" id="9813321at2"/>
<sequence>MPIYDYQCTQCGAFDQMQSVAARHSALCPRCGEPAPRIRSGLPVVLTHTHNTPPAEDAAASSSGRYRCACCR</sequence>
<dbReference type="NCBIfam" id="TIGR02605">
    <property type="entry name" value="CxxC_CxxC_SSSS"/>
    <property type="match status" value="1"/>
</dbReference>
<proteinExistence type="predicted"/>
<organism evidence="2 3">
    <name type="scientific">Paraburkholderia lacunae</name>
    <dbReference type="NCBI Taxonomy" id="2211104"/>
    <lineage>
        <taxon>Bacteria</taxon>
        <taxon>Pseudomonadati</taxon>
        <taxon>Pseudomonadota</taxon>
        <taxon>Betaproteobacteria</taxon>
        <taxon>Burkholderiales</taxon>
        <taxon>Burkholderiaceae</taxon>
        <taxon>Paraburkholderia</taxon>
    </lineage>
</organism>
<comment type="caution">
    <text evidence="2">The sequence shown here is derived from an EMBL/GenBank/DDBJ whole genome shotgun (WGS) entry which is preliminary data.</text>
</comment>
<reference evidence="3" key="1">
    <citation type="submission" date="2018-05" db="EMBL/GenBank/DDBJ databases">
        <authorList>
            <person name="Feng T."/>
        </authorList>
    </citation>
    <scope>NUCLEOTIDE SEQUENCE [LARGE SCALE GENOMIC DNA]</scope>
    <source>
        <strain evidence="3">S27</strain>
    </source>
</reference>
<dbReference type="Proteomes" id="UP000254875">
    <property type="component" value="Unassembled WGS sequence"/>
</dbReference>
<dbReference type="GO" id="GO:0046872">
    <property type="term" value="F:metal ion binding"/>
    <property type="evidence" value="ECO:0007669"/>
    <property type="project" value="UniProtKB-KW"/>
</dbReference>
<evidence type="ECO:0000259" key="1">
    <source>
        <dbReference type="SMART" id="SM00834"/>
    </source>
</evidence>
<dbReference type="InterPro" id="IPR013429">
    <property type="entry name" value="Regulatory_FmdB_Zinc_ribbon"/>
</dbReference>
<keyword evidence="3" id="KW-1185">Reference proteome</keyword>
<feature type="domain" description="Putative regulatory protein FmdB zinc ribbon" evidence="1">
    <location>
        <begin position="1"/>
        <end position="40"/>
    </location>
</feature>
<protein>
    <submittedName>
        <fullName evidence="2">Zinc ribbon domain-containing protein</fullName>
    </submittedName>
</protein>